<dbReference type="Proteomes" id="UP001189429">
    <property type="component" value="Unassembled WGS sequence"/>
</dbReference>
<feature type="region of interest" description="Disordered" evidence="1">
    <location>
        <begin position="374"/>
        <end position="424"/>
    </location>
</feature>
<name>A0ABN9VJM5_9DINO</name>
<evidence type="ECO:0000256" key="1">
    <source>
        <dbReference type="SAM" id="MobiDB-lite"/>
    </source>
</evidence>
<keyword evidence="3" id="KW-1185">Reference proteome</keyword>
<dbReference type="EMBL" id="CAUYUJ010017283">
    <property type="protein sequence ID" value="CAK0873473.1"/>
    <property type="molecule type" value="Genomic_DNA"/>
</dbReference>
<gene>
    <name evidence="2" type="ORF">PCOR1329_LOCUS58681</name>
</gene>
<feature type="compositionally biased region" description="Low complexity" evidence="1">
    <location>
        <begin position="16"/>
        <end position="35"/>
    </location>
</feature>
<protein>
    <submittedName>
        <fullName evidence="2">Uncharacterized protein</fullName>
    </submittedName>
</protein>
<evidence type="ECO:0000313" key="3">
    <source>
        <dbReference type="Proteomes" id="UP001189429"/>
    </source>
</evidence>
<sequence length="469" mass="50093">MPPRLAVASLGKPVRGASAPAGLAPPDAAASAADLGLGGSAEGHALGPEEAGGSECSPQSPSSDSSGKLFRQVSFSQVSFSQVMRSFLWSKGHRNLLIRGITSFLQASATCVLVEQGIDIPHKPFVVVCQLTASASLVWQWRTADPRMFVLRGAASWGQALLLVHSIPCGKHWIWDHCDTEAWSSGMRKFRIMQIFNLVKMICNGISLFLQFFYPHRMFGGHGNEQLFYRGWIQFTGIPINLTIGILKLQGVDSVRKHELVEIVIDFVRIPIIAVASWSLIDQWYRTGKNNTGHPISDLYESMSRAGQTPLVALRMARRKLRRAHARARERAGKLASAVSRDSLSSQVSGATSCGQVVAVVPVKLASARDSVSSQASGATGCGGQIAAADPEGGESCKSQPEPEPALAGAGEAGESGSPATGAPIPADALVVDLPRGAQALAPRLEAEAKASRWQCFRARVACHLECWL</sequence>
<proteinExistence type="predicted"/>
<feature type="compositionally biased region" description="Low complexity" evidence="1">
    <location>
        <begin position="405"/>
        <end position="424"/>
    </location>
</feature>
<evidence type="ECO:0000313" key="2">
    <source>
        <dbReference type="EMBL" id="CAK0873473.1"/>
    </source>
</evidence>
<feature type="compositionally biased region" description="Low complexity" evidence="1">
    <location>
        <begin position="53"/>
        <end position="67"/>
    </location>
</feature>
<feature type="region of interest" description="Disordered" evidence="1">
    <location>
        <begin position="1"/>
        <end position="67"/>
    </location>
</feature>
<accession>A0ABN9VJM5</accession>
<reference evidence="2" key="1">
    <citation type="submission" date="2023-10" db="EMBL/GenBank/DDBJ databases">
        <authorList>
            <person name="Chen Y."/>
            <person name="Shah S."/>
            <person name="Dougan E. K."/>
            <person name="Thang M."/>
            <person name="Chan C."/>
        </authorList>
    </citation>
    <scope>NUCLEOTIDE SEQUENCE [LARGE SCALE GENOMIC DNA]</scope>
</reference>
<organism evidence="2 3">
    <name type="scientific">Prorocentrum cordatum</name>
    <dbReference type="NCBI Taxonomy" id="2364126"/>
    <lineage>
        <taxon>Eukaryota</taxon>
        <taxon>Sar</taxon>
        <taxon>Alveolata</taxon>
        <taxon>Dinophyceae</taxon>
        <taxon>Prorocentrales</taxon>
        <taxon>Prorocentraceae</taxon>
        <taxon>Prorocentrum</taxon>
    </lineage>
</organism>
<comment type="caution">
    <text evidence="2">The sequence shown here is derived from an EMBL/GenBank/DDBJ whole genome shotgun (WGS) entry which is preliminary data.</text>
</comment>